<name>A0A6I3KIS9_9HYPH</name>
<dbReference type="AlphaFoldDB" id="A0A6I3KIS9"/>
<comment type="caution">
    <text evidence="1">The sequence shown here is derived from an EMBL/GenBank/DDBJ whole genome shotgun (WGS) entry which is preliminary data.</text>
</comment>
<protein>
    <submittedName>
        <fullName evidence="1">Uncharacterized protein</fullName>
    </submittedName>
</protein>
<accession>A0A6I3KIS9</accession>
<evidence type="ECO:0000313" key="2">
    <source>
        <dbReference type="Proteomes" id="UP000440694"/>
    </source>
</evidence>
<keyword evidence="2" id="KW-1185">Reference proteome</keyword>
<gene>
    <name evidence="1" type="ORF">GIW81_04700</name>
</gene>
<proteinExistence type="predicted"/>
<sequence length="60" mass="6493">MPNSILQEIKDLEAAGTKALLIAANPGKVNLVSPEEIAPAMKLGYDRAVQEVDKVRAFWA</sequence>
<organism evidence="1 2">
    <name type="scientific">Hyphomicrobium album</name>
    <dbReference type="NCBI Taxonomy" id="2665159"/>
    <lineage>
        <taxon>Bacteria</taxon>
        <taxon>Pseudomonadati</taxon>
        <taxon>Pseudomonadota</taxon>
        <taxon>Alphaproteobacteria</taxon>
        <taxon>Hyphomicrobiales</taxon>
        <taxon>Hyphomicrobiaceae</taxon>
        <taxon>Hyphomicrobium</taxon>
    </lineage>
</organism>
<dbReference type="EMBL" id="WMBQ01000001">
    <property type="protein sequence ID" value="MTD93632.1"/>
    <property type="molecule type" value="Genomic_DNA"/>
</dbReference>
<evidence type="ECO:0000313" key="1">
    <source>
        <dbReference type="EMBL" id="MTD93632.1"/>
    </source>
</evidence>
<dbReference type="Proteomes" id="UP000440694">
    <property type="component" value="Unassembled WGS sequence"/>
</dbReference>
<reference evidence="1 2" key="1">
    <citation type="submission" date="2019-11" db="EMBL/GenBank/DDBJ databases">
        <title>Identification of a novel strain.</title>
        <authorList>
            <person name="Xu Q."/>
            <person name="Wang G."/>
        </authorList>
    </citation>
    <scope>NUCLEOTIDE SEQUENCE [LARGE SCALE GENOMIC DNA]</scope>
    <source>
        <strain evidence="2">xq</strain>
    </source>
</reference>